<keyword evidence="3" id="KW-1185">Reference proteome</keyword>
<dbReference type="AlphaFoldDB" id="A0A816D3Y2"/>
<organism evidence="2 3">
    <name type="scientific">Adineta ricciae</name>
    <name type="common">Rotifer</name>
    <dbReference type="NCBI Taxonomy" id="249248"/>
    <lineage>
        <taxon>Eukaryota</taxon>
        <taxon>Metazoa</taxon>
        <taxon>Spiralia</taxon>
        <taxon>Gnathifera</taxon>
        <taxon>Rotifera</taxon>
        <taxon>Eurotatoria</taxon>
        <taxon>Bdelloidea</taxon>
        <taxon>Adinetida</taxon>
        <taxon>Adinetidae</taxon>
        <taxon>Adineta</taxon>
    </lineage>
</organism>
<feature type="chain" id="PRO_5032934248" description="Integumentary mucin C.1-like" evidence="1">
    <location>
        <begin position="27"/>
        <end position="127"/>
    </location>
</feature>
<feature type="signal peptide" evidence="1">
    <location>
        <begin position="1"/>
        <end position="26"/>
    </location>
</feature>
<dbReference type="EMBL" id="CAJNOR010008174">
    <property type="protein sequence ID" value="CAF1629665.1"/>
    <property type="molecule type" value="Genomic_DNA"/>
</dbReference>
<comment type="caution">
    <text evidence="2">The sequence shown here is derived from an EMBL/GenBank/DDBJ whole genome shotgun (WGS) entry which is preliminary data.</text>
</comment>
<sequence>MLSVTIKQSLVLSLLCFCSLIDEIKPQVTFDTTAAPLWTDAETPFATSALATNGSTSRSTRTTTDIPLVTIATVTTTTRTTSRTTPLTTTTKAPASITTTTTMHPNKGEFIRVDFSITNIAFPLLRM</sequence>
<reference evidence="2" key="1">
    <citation type="submission" date="2021-02" db="EMBL/GenBank/DDBJ databases">
        <authorList>
            <person name="Nowell W R."/>
        </authorList>
    </citation>
    <scope>NUCLEOTIDE SEQUENCE</scope>
</reference>
<dbReference type="Proteomes" id="UP000663828">
    <property type="component" value="Unassembled WGS sequence"/>
</dbReference>
<keyword evidence="1" id="KW-0732">Signal</keyword>
<evidence type="ECO:0000256" key="1">
    <source>
        <dbReference type="SAM" id="SignalP"/>
    </source>
</evidence>
<gene>
    <name evidence="2" type="ORF">XAT740_LOCUS51436</name>
</gene>
<name>A0A816D3Y2_ADIRI</name>
<evidence type="ECO:0008006" key="4">
    <source>
        <dbReference type="Google" id="ProtNLM"/>
    </source>
</evidence>
<accession>A0A816D3Y2</accession>
<proteinExistence type="predicted"/>
<evidence type="ECO:0000313" key="2">
    <source>
        <dbReference type="EMBL" id="CAF1629665.1"/>
    </source>
</evidence>
<evidence type="ECO:0000313" key="3">
    <source>
        <dbReference type="Proteomes" id="UP000663828"/>
    </source>
</evidence>
<protein>
    <recommendedName>
        <fullName evidence="4">Integumentary mucin C.1-like</fullName>
    </recommendedName>
</protein>